<dbReference type="AlphaFoldDB" id="A0A6N8ED62"/>
<evidence type="ECO:0000313" key="3">
    <source>
        <dbReference type="Proteomes" id="UP000434044"/>
    </source>
</evidence>
<dbReference type="Proteomes" id="UP000434044">
    <property type="component" value="Unassembled WGS sequence"/>
</dbReference>
<evidence type="ECO:0000259" key="1">
    <source>
        <dbReference type="Pfam" id="PF13640"/>
    </source>
</evidence>
<dbReference type="InterPro" id="IPR044862">
    <property type="entry name" value="Pro_4_hyd_alph_FE2OG_OXY"/>
</dbReference>
<evidence type="ECO:0000313" key="2">
    <source>
        <dbReference type="EMBL" id="MTW20447.1"/>
    </source>
</evidence>
<organism evidence="2 3">
    <name type="scientific">Allochromatium palmeri</name>
    <dbReference type="NCBI Taxonomy" id="231048"/>
    <lineage>
        <taxon>Bacteria</taxon>
        <taxon>Pseudomonadati</taxon>
        <taxon>Pseudomonadota</taxon>
        <taxon>Gammaproteobacteria</taxon>
        <taxon>Chromatiales</taxon>
        <taxon>Chromatiaceae</taxon>
        <taxon>Allochromatium</taxon>
    </lineage>
</organism>
<protein>
    <submittedName>
        <fullName evidence="2">2OG-Fe(II) oxygenase</fullName>
    </submittedName>
</protein>
<accession>A0A6N8ED62</accession>
<dbReference type="OrthoDB" id="9782970at2"/>
<reference evidence="2 3" key="1">
    <citation type="submission" date="2019-11" db="EMBL/GenBank/DDBJ databases">
        <title>Whole-genome sequence of the anaerobic purple sulfur bacterium Allochromatium palmeri DSM 15591.</title>
        <authorList>
            <person name="Kyndt J.A."/>
            <person name="Meyer T.E."/>
        </authorList>
    </citation>
    <scope>NUCLEOTIDE SEQUENCE [LARGE SCALE GENOMIC DNA]</scope>
    <source>
        <strain evidence="2 3">DSM 15591</strain>
    </source>
</reference>
<keyword evidence="3" id="KW-1185">Reference proteome</keyword>
<feature type="domain" description="Prolyl 4-hydroxylase alpha subunit Fe(2+) 2OG dioxygenase" evidence="1">
    <location>
        <begin position="125"/>
        <end position="212"/>
    </location>
</feature>
<proteinExistence type="predicted"/>
<dbReference type="PANTHER" id="PTHR33099:SF7">
    <property type="entry name" value="MYND-TYPE DOMAIN-CONTAINING PROTEIN"/>
    <property type="match status" value="1"/>
</dbReference>
<comment type="caution">
    <text evidence="2">The sequence shown here is derived from an EMBL/GenBank/DDBJ whole genome shotgun (WGS) entry which is preliminary data.</text>
</comment>
<dbReference type="PANTHER" id="PTHR33099">
    <property type="entry name" value="FE2OG DIOXYGENASE DOMAIN-CONTAINING PROTEIN"/>
    <property type="match status" value="1"/>
</dbReference>
<sequence>MFGVPQMNLTTTIADLLASVQRPGTFYATGTLDIHPPRLEVEGLGSIALPLLPVQAEQLVALAEPAPYGRGSDTLLDTDVRRTWQLDASRVQLGGRRWEEDLREIVARVRQDLGVAGEIEAQLYKLLVYDTGSFFVTHRDTEKAPGMFATLVIILPCEFSGGELIVRHRDAEVRLDLRRDEPSEVAYAAFYADCRHEVLPVVAGYRLALTYNLVRTGASDVPQPPDYTPEQQHLVSRLRAWGQGEEAEAPLKLLYPLEHAYTQAELGFERLKGADAAVAQVMVDAAREADCDLYLALVSIEESGWAEETGGHWRNPDYEIGEVTDGWKRIHDWHLPDGTATTMGNLPFDEAEISPPGAFDDLEDVEPNFHEATGNEGASFERFYQRAALVLWPRAHRGQVLASGGLDVSLPVLERLTADWEAAGSAPDDPRHTEALELAKGISDHWPSEDWNRRQASKSGQGVALLNAFRRLGALEDATTFIAKHCAQGAYGPADNPAIVQILEQLPSSTASGLLKDLVQHNTPLRPTACAELLARCSASLDPKSGTLTPAAQALIAALPTERTASYSFTAPQVEPPTPELVAHALTALERIDSDLAGQALAHLLAYPSVYPVDAILLPAALILRAAAPGEEAPAFAALRRHVLDHLDQRIAEPLAPPADWQREARISCTCADCRKLTAFLVSPTEAVWQFKAAQQARDHVTNSVRYSGSDLNLTTDQRGRPYTLVATKNQASYERRVIQREQDLAHREALA</sequence>
<gene>
    <name evidence="2" type="ORF">GJ668_04970</name>
</gene>
<dbReference type="Pfam" id="PF13640">
    <property type="entry name" value="2OG-FeII_Oxy_3"/>
    <property type="match status" value="1"/>
</dbReference>
<name>A0A6N8ED62_9GAMM</name>
<dbReference type="EMBL" id="WNKT01000006">
    <property type="protein sequence ID" value="MTW20447.1"/>
    <property type="molecule type" value="Genomic_DNA"/>
</dbReference>
<dbReference type="Gene3D" id="2.60.120.620">
    <property type="entry name" value="q2cbj1_9rhob like domain"/>
    <property type="match status" value="1"/>
</dbReference>